<dbReference type="EMBL" id="VUMD01000004">
    <property type="protein sequence ID" value="MSS36135.1"/>
    <property type="molecule type" value="Genomic_DNA"/>
</dbReference>
<dbReference type="Pfam" id="PF00581">
    <property type="entry name" value="Rhodanese"/>
    <property type="match status" value="1"/>
</dbReference>
<evidence type="ECO:0000313" key="2">
    <source>
        <dbReference type="EMBL" id="MSS36135.1"/>
    </source>
</evidence>
<evidence type="ECO:0000313" key="3">
    <source>
        <dbReference type="Proteomes" id="UP000429958"/>
    </source>
</evidence>
<dbReference type="InterPro" id="IPR050229">
    <property type="entry name" value="GlpE_sulfurtransferase"/>
</dbReference>
<dbReference type="PANTHER" id="PTHR43031">
    <property type="entry name" value="FAD-DEPENDENT OXIDOREDUCTASE"/>
    <property type="match status" value="1"/>
</dbReference>
<organism evidence="2 3">
    <name type="scientific">Clostridium porci</name>
    <dbReference type="NCBI Taxonomy" id="2605778"/>
    <lineage>
        <taxon>Bacteria</taxon>
        <taxon>Bacillati</taxon>
        <taxon>Bacillota</taxon>
        <taxon>Clostridia</taxon>
        <taxon>Eubacteriales</taxon>
        <taxon>Clostridiaceae</taxon>
        <taxon>Clostridium</taxon>
    </lineage>
</organism>
<dbReference type="CDD" id="cd00158">
    <property type="entry name" value="RHOD"/>
    <property type="match status" value="1"/>
</dbReference>
<gene>
    <name evidence="2" type="ORF">FYJ39_06000</name>
</gene>
<sequence length="110" mass="13090">MTTFPMISYREFDRWLEQGQIGQLVDLREPWMYERERLWGSINIPFGELECRMHEINRESTVVFYCDRGAKSMLVCRDLWKMGYRAVDLAGGMLQYKGKYIDRSPLPALE</sequence>
<evidence type="ECO:0000259" key="1">
    <source>
        <dbReference type="PROSITE" id="PS50206"/>
    </source>
</evidence>
<comment type="caution">
    <text evidence="2">The sequence shown here is derived from an EMBL/GenBank/DDBJ whole genome shotgun (WGS) entry which is preliminary data.</text>
</comment>
<dbReference type="Proteomes" id="UP000429958">
    <property type="component" value="Unassembled WGS sequence"/>
</dbReference>
<keyword evidence="3" id="KW-1185">Reference proteome</keyword>
<dbReference type="SUPFAM" id="SSF52821">
    <property type="entry name" value="Rhodanese/Cell cycle control phosphatase"/>
    <property type="match status" value="1"/>
</dbReference>
<name>A0A7X2NJT8_9CLOT</name>
<dbReference type="InterPro" id="IPR001763">
    <property type="entry name" value="Rhodanese-like_dom"/>
</dbReference>
<dbReference type="SMART" id="SM00450">
    <property type="entry name" value="RHOD"/>
    <property type="match status" value="1"/>
</dbReference>
<reference evidence="2 3" key="1">
    <citation type="submission" date="2019-08" db="EMBL/GenBank/DDBJ databases">
        <title>In-depth cultivation of the pig gut microbiome towards novel bacterial diversity and tailored functional studies.</title>
        <authorList>
            <person name="Wylensek D."/>
            <person name="Hitch T.C.A."/>
            <person name="Clavel T."/>
        </authorList>
    </citation>
    <scope>NUCLEOTIDE SEQUENCE [LARGE SCALE GENOMIC DNA]</scope>
    <source>
        <strain evidence="2 3">WCA-389-WT-23D1</strain>
    </source>
</reference>
<dbReference type="PROSITE" id="PS50206">
    <property type="entry name" value="RHODANESE_3"/>
    <property type="match status" value="1"/>
</dbReference>
<proteinExistence type="predicted"/>
<dbReference type="PANTHER" id="PTHR43031:SF1">
    <property type="entry name" value="PYRIDINE NUCLEOTIDE-DISULPHIDE OXIDOREDUCTASE"/>
    <property type="match status" value="1"/>
</dbReference>
<accession>A0A7X2NJT8</accession>
<dbReference type="AlphaFoldDB" id="A0A7X2NJT8"/>
<protein>
    <submittedName>
        <fullName evidence="2">Rhodanese-like domain-containing protein</fullName>
    </submittedName>
</protein>
<dbReference type="InterPro" id="IPR036873">
    <property type="entry name" value="Rhodanese-like_dom_sf"/>
</dbReference>
<dbReference type="RefSeq" id="WP_154471623.1">
    <property type="nucleotide sequence ID" value="NZ_DBEWUL010000031.1"/>
</dbReference>
<dbReference type="Gene3D" id="3.40.250.10">
    <property type="entry name" value="Rhodanese-like domain"/>
    <property type="match status" value="1"/>
</dbReference>
<feature type="domain" description="Rhodanese" evidence="1">
    <location>
        <begin position="23"/>
        <end position="105"/>
    </location>
</feature>